<dbReference type="OrthoDB" id="428974at2759"/>
<keyword evidence="1" id="KW-0689">Ribosomal protein</keyword>
<dbReference type="AlphaFoldDB" id="A0A9E7HR35"/>
<keyword evidence="2" id="KW-1185">Reference proteome</keyword>
<dbReference type="Gene3D" id="1.10.10.10">
    <property type="entry name" value="Winged helix-like DNA-binding domain superfamily/Winged helix DNA-binding domain"/>
    <property type="match status" value="1"/>
</dbReference>
<keyword evidence="1" id="KW-0687">Ribonucleoprotein</keyword>
<dbReference type="InterPro" id="IPR036388">
    <property type="entry name" value="WH-like_DNA-bd_sf"/>
</dbReference>
<protein>
    <submittedName>
        <fullName evidence="1">40S ribosomal protein</fullName>
    </submittedName>
</protein>
<evidence type="ECO:0000313" key="2">
    <source>
        <dbReference type="Proteomes" id="UP001055439"/>
    </source>
</evidence>
<accession>A0A9E7HR35</accession>
<organism evidence="1 2">
    <name type="scientific">Musa troglodytarum</name>
    <name type="common">fe'i banana</name>
    <dbReference type="NCBI Taxonomy" id="320322"/>
    <lineage>
        <taxon>Eukaryota</taxon>
        <taxon>Viridiplantae</taxon>
        <taxon>Streptophyta</taxon>
        <taxon>Embryophyta</taxon>
        <taxon>Tracheophyta</taxon>
        <taxon>Spermatophyta</taxon>
        <taxon>Magnoliopsida</taxon>
        <taxon>Liliopsida</taxon>
        <taxon>Zingiberales</taxon>
        <taxon>Musaceae</taxon>
        <taxon>Musa</taxon>
    </lineage>
</organism>
<dbReference type="Proteomes" id="UP001055439">
    <property type="component" value="Chromosome 8"/>
</dbReference>
<dbReference type="EMBL" id="CP097510">
    <property type="protein sequence ID" value="URE34877.1"/>
    <property type="molecule type" value="Genomic_DNA"/>
</dbReference>
<name>A0A9E7HR35_9LILI</name>
<proteinExistence type="predicted"/>
<sequence>MENAVAKTVKDVSPHEFVKAYSAHLKRSGKVRSIFSSSIVCVLTLSTSDCFGSAYYVAVERWVEDFLFLEMEWFDPELLAP</sequence>
<reference evidence="1" key="1">
    <citation type="submission" date="2022-05" db="EMBL/GenBank/DDBJ databases">
        <title>The Musa troglodytarum L. genome provides insights into the mechanism of non-climacteric behaviour and enrichment of carotenoids.</title>
        <authorList>
            <person name="Wang J."/>
        </authorList>
    </citation>
    <scope>NUCLEOTIDE SEQUENCE</scope>
    <source>
        <tissue evidence="1">Leaf</tissue>
    </source>
</reference>
<dbReference type="GO" id="GO:0005840">
    <property type="term" value="C:ribosome"/>
    <property type="evidence" value="ECO:0007669"/>
    <property type="project" value="UniProtKB-KW"/>
</dbReference>
<evidence type="ECO:0000313" key="1">
    <source>
        <dbReference type="EMBL" id="URE34877.1"/>
    </source>
</evidence>
<gene>
    <name evidence="1" type="ORF">MUK42_06648</name>
</gene>